<dbReference type="Gramene" id="TraesSYM2D03G01312190.1">
    <property type="protein sequence ID" value="TraesSYM2D03G01312190.1"/>
    <property type="gene ID" value="TraesSYM2D03G01312190"/>
</dbReference>
<dbReference type="Gramene" id="TraesROB_scaffold_162573_01G000100.1">
    <property type="protein sequence ID" value="TraesROB_scaffold_162573_01G000100.1"/>
    <property type="gene ID" value="TraesROB_scaffold_162573_01G000100"/>
</dbReference>
<feature type="compositionally biased region" description="Basic and acidic residues" evidence="1">
    <location>
        <begin position="48"/>
        <end position="73"/>
    </location>
</feature>
<dbReference type="Gramene" id="TraesJUL2D03G01305590.1">
    <property type="protein sequence ID" value="TraesJUL2D03G01305590.1"/>
    <property type="gene ID" value="TraesJUL2D03G01305590"/>
</dbReference>
<feature type="compositionally biased region" description="Polar residues" evidence="1">
    <location>
        <begin position="36"/>
        <end position="45"/>
    </location>
</feature>
<sequence>METMSSGFAGFKIYTIDEDGASRPAGGTRGVATTGKEVSSSSKVGASTRREGRGLRDANRIGGERARRERQLLRDSFNSVPGKKNPPPRDDEKDEGAIPINRLAWDTSFGGVCGSFDDETALGPMRYTSGPIPENAVPASTLQIFSVRVTDLKDGLWWPLHVYGFVATRGGADHNRNFLFRRTRDNCQILTKKDPVLLLTGPSRAVLLAGLVTFEVQLMAKSKTELADQVLASKVFYFHQGSRREDSICIRIPYKHCTLEFALAPLRHSVEATVTVQLVDGSWPDGHQGQVFSCTDSIKDTKMLLLDCPDGTMPIGPDGMFELSRRVVCAELGGRDKLMVSVQARRVGFLTRNQAVFEPKMSGTSVGMCDLRFCKMQVTVAWSLLSTSGTHAGGK</sequence>
<dbReference type="Gramene" id="TraesSTA2D03G01282620.1">
    <property type="protein sequence ID" value="TraesSTA2D03G01282620.1"/>
    <property type="gene ID" value="TraesSTA2D03G01282620"/>
</dbReference>
<dbReference type="EnsemblPlants" id="TraesCS2D02G558700.1">
    <property type="protein sequence ID" value="TraesCS2D02G558700.1"/>
    <property type="gene ID" value="TraesCS2D02G558700"/>
</dbReference>
<dbReference type="Gramene" id="TraesCS2D02G558700.1">
    <property type="protein sequence ID" value="TraesCS2D02G558700.1"/>
    <property type="gene ID" value="TraesCS2D02G558700"/>
</dbReference>
<dbReference type="Gramene" id="TraesLAC2D03G01245740.1">
    <property type="protein sequence ID" value="TraesLAC2D03G01245740.1"/>
    <property type="gene ID" value="TraesLAC2D03G01245740"/>
</dbReference>
<dbReference type="STRING" id="4565.A0A1D5UU71"/>
<dbReference type="InterPro" id="IPR046533">
    <property type="entry name" value="DUF6598"/>
</dbReference>
<dbReference type="Proteomes" id="UP000019116">
    <property type="component" value="Chromosome 2D"/>
</dbReference>
<dbReference type="Pfam" id="PF20241">
    <property type="entry name" value="DUF6598"/>
    <property type="match status" value="1"/>
</dbReference>
<dbReference type="Gramene" id="TraesLDM2D03G01294600.1">
    <property type="protein sequence ID" value="TraesLDM2D03G01294600.1"/>
    <property type="gene ID" value="TraesLDM2D03G01294600"/>
</dbReference>
<feature type="domain" description="DUF6598" evidence="2">
    <location>
        <begin position="141"/>
        <end position="380"/>
    </location>
</feature>
<dbReference type="Gramene" id="TraesCS2D03G1245000.1">
    <property type="protein sequence ID" value="TraesCS2D03G1245000.1.CDS"/>
    <property type="gene ID" value="TraesCS2D03G1245000"/>
</dbReference>
<dbReference type="GeneID" id="123050615"/>
<dbReference type="Gramene" id="TraesRN2D0101222000.1">
    <property type="protein sequence ID" value="TraesRN2D0101222000.1"/>
    <property type="gene ID" value="TraesRN2D0101222000"/>
</dbReference>
<accession>A0A1D5UU71</accession>
<dbReference type="Gramene" id="TraesCLE_scaffold_114476_01G000100.1">
    <property type="protein sequence ID" value="TraesCLE_scaffold_114476_01G000100.1"/>
    <property type="gene ID" value="TraesCLE_scaffold_114476_01G000100"/>
</dbReference>
<organism evidence="3">
    <name type="scientific">Triticum aestivum</name>
    <name type="common">Wheat</name>
    <dbReference type="NCBI Taxonomy" id="4565"/>
    <lineage>
        <taxon>Eukaryota</taxon>
        <taxon>Viridiplantae</taxon>
        <taxon>Streptophyta</taxon>
        <taxon>Embryophyta</taxon>
        <taxon>Tracheophyta</taxon>
        <taxon>Spermatophyta</taxon>
        <taxon>Magnoliopsida</taxon>
        <taxon>Liliopsida</taxon>
        <taxon>Poales</taxon>
        <taxon>Poaceae</taxon>
        <taxon>BOP clade</taxon>
        <taxon>Pooideae</taxon>
        <taxon>Triticodae</taxon>
        <taxon>Triticeae</taxon>
        <taxon>Triticinae</taxon>
        <taxon>Triticum</taxon>
    </lineage>
</organism>
<dbReference type="AlphaFoldDB" id="A0A1D5UU71"/>
<gene>
    <name evidence="3" type="primary">LOC123050615</name>
</gene>
<reference evidence="3" key="1">
    <citation type="submission" date="2018-08" db="EMBL/GenBank/DDBJ databases">
        <authorList>
            <person name="Rossello M."/>
        </authorList>
    </citation>
    <scope>NUCLEOTIDE SEQUENCE [LARGE SCALE GENOMIC DNA]</scope>
    <source>
        <strain evidence="3">cv. Chinese Spring</strain>
    </source>
</reference>
<dbReference type="Gramene" id="TraesJAG2D03G01302410.1">
    <property type="protein sequence ID" value="TraesJAG2D03G01302410.1"/>
    <property type="gene ID" value="TraesJAG2D03G01302410"/>
</dbReference>
<dbReference type="PANTHER" id="PTHR33065:SF217">
    <property type="entry name" value="DUF6598 DOMAIN-CONTAINING PROTEIN"/>
    <property type="match status" value="1"/>
</dbReference>
<proteinExistence type="predicted"/>
<dbReference type="Gramene" id="TraesPARA_EIv1.0_0759000.1">
    <property type="protein sequence ID" value="TraesPARA_EIv1.0_0759000.1.CDS"/>
    <property type="gene ID" value="TraesPARA_EIv1.0_0759000"/>
</dbReference>
<dbReference type="OrthoDB" id="693861at2759"/>
<dbReference type="Gramene" id="TraesARI2D03G01324560.1">
    <property type="protein sequence ID" value="TraesARI2D03G01324560.1"/>
    <property type="gene ID" value="TraesARI2D03G01324560"/>
</dbReference>
<evidence type="ECO:0000256" key="1">
    <source>
        <dbReference type="SAM" id="MobiDB-lite"/>
    </source>
</evidence>
<dbReference type="PANTHER" id="PTHR33065">
    <property type="entry name" value="OS07G0486400 PROTEIN"/>
    <property type="match status" value="1"/>
</dbReference>
<reference evidence="3" key="2">
    <citation type="submission" date="2018-10" db="UniProtKB">
        <authorList>
            <consortium name="EnsemblPlants"/>
        </authorList>
    </citation>
    <scope>IDENTIFICATION</scope>
</reference>
<name>A0A1D5UU71_WHEAT</name>
<dbReference type="Gramene" id="TraesMAC2D03G01292060.1">
    <property type="protein sequence ID" value="TraesMAC2D03G01292060.1"/>
    <property type="gene ID" value="TraesMAC2D03G01292060"/>
</dbReference>
<dbReference type="Gramene" id="TraesCAD_scaffold_109796_01G000100.1">
    <property type="protein sequence ID" value="TraesCAD_scaffold_109796_01G000100.1"/>
    <property type="gene ID" value="TraesCAD_scaffold_109796_01G000100"/>
</dbReference>
<keyword evidence="4" id="KW-1185">Reference proteome</keyword>
<dbReference type="RefSeq" id="XP_044329318.1">
    <property type="nucleotide sequence ID" value="XM_044473383.1"/>
</dbReference>
<dbReference type="Gramene" id="TraesNOR2D03G01310370.1">
    <property type="protein sequence ID" value="TraesNOR2D03G01310370.1"/>
    <property type="gene ID" value="TraesNOR2D03G01310370"/>
</dbReference>
<protein>
    <recommendedName>
        <fullName evidence="2">DUF6598 domain-containing protein</fullName>
    </recommendedName>
</protein>
<evidence type="ECO:0000313" key="4">
    <source>
        <dbReference type="Proteomes" id="UP000019116"/>
    </source>
</evidence>
<dbReference type="Gramene" id="TraesWEE_scaffold_169230_01G000200.1">
    <property type="protein sequence ID" value="TraesWEE_scaffold_169230_01G000200.1"/>
    <property type="gene ID" value="TraesWEE_scaffold_169230_01G000200"/>
</dbReference>
<evidence type="ECO:0000313" key="3">
    <source>
        <dbReference type="EnsemblPlants" id="TraesCS2D02G558700.1"/>
    </source>
</evidence>
<evidence type="ECO:0000259" key="2">
    <source>
        <dbReference type="Pfam" id="PF20241"/>
    </source>
</evidence>
<feature type="region of interest" description="Disordered" evidence="1">
    <location>
        <begin position="16"/>
        <end position="96"/>
    </location>
</feature>